<organism evidence="11 12">
    <name type="scientific">Hyaloscypha bicolor E</name>
    <dbReference type="NCBI Taxonomy" id="1095630"/>
    <lineage>
        <taxon>Eukaryota</taxon>
        <taxon>Fungi</taxon>
        <taxon>Dikarya</taxon>
        <taxon>Ascomycota</taxon>
        <taxon>Pezizomycotina</taxon>
        <taxon>Leotiomycetes</taxon>
        <taxon>Helotiales</taxon>
        <taxon>Hyaloscyphaceae</taxon>
        <taxon>Hyaloscypha</taxon>
        <taxon>Hyaloscypha bicolor</taxon>
    </lineage>
</organism>
<dbReference type="EMBL" id="KZ613912">
    <property type="protein sequence ID" value="PMD51636.1"/>
    <property type="molecule type" value="Genomic_DNA"/>
</dbReference>
<keyword evidence="6" id="KW-0863">Zinc-finger</keyword>
<dbReference type="GO" id="GO:0008270">
    <property type="term" value="F:zinc ion binding"/>
    <property type="evidence" value="ECO:0007669"/>
    <property type="project" value="UniProtKB-KW"/>
</dbReference>
<reference evidence="11 12" key="1">
    <citation type="submission" date="2016-04" db="EMBL/GenBank/DDBJ databases">
        <title>A degradative enzymes factory behind the ericoid mycorrhizal symbiosis.</title>
        <authorList>
            <consortium name="DOE Joint Genome Institute"/>
            <person name="Martino E."/>
            <person name="Morin E."/>
            <person name="Grelet G."/>
            <person name="Kuo A."/>
            <person name="Kohler A."/>
            <person name="Daghino S."/>
            <person name="Barry K."/>
            <person name="Choi C."/>
            <person name="Cichocki N."/>
            <person name="Clum A."/>
            <person name="Copeland A."/>
            <person name="Hainaut M."/>
            <person name="Haridas S."/>
            <person name="Labutti K."/>
            <person name="Lindquist E."/>
            <person name="Lipzen A."/>
            <person name="Khouja H.-R."/>
            <person name="Murat C."/>
            <person name="Ohm R."/>
            <person name="Olson A."/>
            <person name="Spatafora J."/>
            <person name="Veneault-Fourrey C."/>
            <person name="Henrissat B."/>
            <person name="Grigoriev I."/>
            <person name="Martin F."/>
            <person name="Perotto S."/>
        </authorList>
    </citation>
    <scope>NUCLEOTIDE SEQUENCE [LARGE SCALE GENOMIC DNA]</scope>
    <source>
        <strain evidence="11 12">E</strain>
    </source>
</reference>
<protein>
    <recommendedName>
        <fullName evidence="2">RBR-type E3 ubiquitin transferase</fullName>
        <ecNumber evidence="2">2.3.2.31</ecNumber>
    </recommendedName>
</protein>
<evidence type="ECO:0000259" key="10">
    <source>
        <dbReference type="PROSITE" id="PS51873"/>
    </source>
</evidence>
<dbReference type="Gene3D" id="1.20.120.1750">
    <property type="match status" value="1"/>
</dbReference>
<dbReference type="SMART" id="SM00647">
    <property type="entry name" value="IBR"/>
    <property type="match status" value="2"/>
</dbReference>
<evidence type="ECO:0000313" key="11">
    <source>
        <dbReference type="EMBL" id="PMD51636.1"/>
    </source>
</evidence>
<comment type="catalytic activity">
    <reaction evidence="1">
        <text>[E2 ubiquitin-conjugating enzyme]-S-ubiquitinyl-L-cysteine + [acceptor protein]-L-lysine = [E2 ubiquitin-conjugating enzyme]-L-cysteine + [acceptor protein]-N(6)-ubiquitinyl-L-lysine.</text>
        <dbReference type="EC" id="2.3.2.31"/>
    </reaction>
</comment>
<dbReference type="Gene3D" id="3.30.40.10">
    <property type="entry name" value="Zinc/RING finger domain, C3HC4 (zinc finger)"/>
    <property type="match status" value="1"/>
</dbReference>
<keyword evidence="8" id="KW-0862">Zinc</keyword>
<evidence type="ECO:0000256" key="4">
    <source>
        <dbReference type="ARBA" id="ARBA00022723"/>
    </source>
</evidence>
<dbReference type="GO" id="GO:0061630">
    <property type="term" value="F:ubiquitin protein ligase activity"/>
    <property type="evidence" value="ECO:0007669"/>
    <property type="project" value="UniProtKB-EC"/>
</dbReference>
<keyword evidence="5" id="KW-0677">Repeat</keyword>
<dbReference type="STRING" id="1095630.A0A2J6SLJ7"/>
<accession>A0A2J6SLJ7</accession>
<gene>
    <name evidence="11" type="ORF">K444DRAFT_235619</name>
</gene>
<dbReference type="GeneID" id="36579352"/>
<feature type="region of interest" description="Disordered" evidence="9">
    <location>
        <begin position="461"/>
        <end position="492"/>
    </location>
</feature>
<dbReference type="InterPro" id="IPR044066">
    <property type="entry name" value="TRIAD_supradom"/>
</dbReference>
<evidence type="ECO:0000256" key="3">
    <source>
        <dbReference type="ARBA" id="ARBA00022679"/>
    </source>
</evidence>
<dbReference type="Pfam" id="PF01485">
    <property type="entry name" value="IBR"/>
    <property type="match status" value="1"/>
</dbReference>
<dbReference type="SUPFAM" id="SSF57850">
    <property type="entry name" value="RING/U-box"/>
    <property type="match status" value="1"/>
</dbReference>
<dbReference type="CDD" id="cd20335">
    <property type="entry name" value="BRcat_RBR"/>
    <property type="match status" value="1"/>
</dbReference>
<keyword evidence="7" id="KW-0833">Ubl conjugation pathway</keyword>
<evidence type="ECO:0000256" key="5">
    <source>
        <dbReference type="ARBA" id="ARBA00022737"/>
    </source>
</evidence>
<evidence type="ECO:0000256" key="1">
    <source>
        <dbReference type="ARBA" id="ARBA00001798"/>
    </source>
</evidence>
<sequence length="696" mass="78129">MDATEEEVKSVLTEALNGYLKIILLEQTLHETSQPRQGKGIETEIDIARVQYFQSRTHVTETCLQFSGRIASNVRAWAAGEPEKVERKVAMESLLDAISPSVHHFLLPAKEDDESFLNPFTGQWIQPTNSSRSAGPSNWHGSAAQNDFDYLKVETNTPLPSKGKEKEGTKKAPPDEVENLIDFSTLDVAESFNPPQFPDFFGLVHGTSTATPYIATWRDNTQPTSNPFSDQYQSYESSGPDTPRTLTPPTLHSQCNSRPHTPTTNTISFEEDVAAVQKRQSEWAQDDYNQELLPVDTTLTRQFDLDFPPVDSSLISQFEIDYPPIDTSFSLDFLTAQNLQAEYDTELQVQESYARQVQHLEKQQSPNFDQDLAEARRLQSEWEAQDASTQQDWKYWQAKAQQEDQQMAAQVEFARGVARLDEEMAEDIERDKAAALAAQAQWEAAAMELEAQVKRAVEEAERREAEDRRREAEEEAARRAEEERREAEDRRREAEEEAARRAEEERRARVAECVSCTEEGEKSDMCMLNCEHGYCRGCVAEAIKSALKSRAPFKCCNATPPMPLLSRFLPAPLLASYNNLLLELSTPNPKYCSNAHCSLFLPPSSIIGPLATCSSCRTRTCALCSGAEHAGVCQQDVAGQKVLALAGRKGWKICPNCKSVLERTEGCLHMTCRCGAQWCYSCLANWGSCQSTCPRR</sequence>
<evidence type="ECO:0000256" key="6">
    <source>
        <dbReference type="ARBA" id="ARBA00022771"/>
    </source>
</evidence>
<dbReference type="PROSITE" id="PS00518">
    <property type="entry name" value="ZF_RING_1"/>
    <property type="match status" value="1"/>
</dbReference>
<dbReference type="Proteomes" id="UP000235371">
    <property type="component" value="Unassembled WGS sequence"/>
</dbReference>
<dbReference type="AlphaFoldDB" id="A0A2J6SLJ7"/>
<dbReference type="InterPro" id="IPR031127">
    <property type="entry name" value="E3_UB_ligase_RBR"/>
</dbReference>
<evidence type="ECO:0000313" key="12">
    <source>
        <dbReference type="Proteomes" id="UP000235371"/>
    </source>
</evidence>
<feature type="compositionally biased region" description="Polar residues" evidence="9">
    <location>
        <begin position="218"/>
        <end position="239"/>
    </location>
</feature>
<evidence type="ECO:0000256" key="8">
    <source>
        <dbReference type="ARBA" id="ARBA00022833"/>
    </source>
</evidence>
<dbReference type="InterPro" id="IPR013083">
    <property type="entry name" value="Znf_RING/FYVE/PHD"/>
</dbReference>
<dbReference type="EC" id="2.3.2.31" evidence="2"/>
<dbReference type="PROSITE" id="PS51873">
    <property type="entry name" value="TRIAD"/>
    <property type="match status" value="1"/>
</dbReference>
<feature type="domain" description="RING-type" evidence="10">
    <location>
        <begin position="509"/>
        <end position="696"/>
    </location>
</feature>
<keyword evidence="12" id="KW-1185">Reference proteome</keyword>
<feature type="compositionally biased region" description="Basic and acidic residues" evidence="9">
    <location>
        <begin position="162"/>
        <end position="174"/>
    </location>
</feature>
<dbReference type="CDD" id="cd22584">
    <property type="entry name" value="Rcat_RBR_unk"/>
    <property type="match status" value="1"/>
</dbReference>
<dbReference type="InterPro" id="IPR002867">
    <property type="entry name" value="IBR_dom"/>
</dbReference>
<dbReference type="InterPro" id="IPR017907">
    <property type="entry name" value="Znf_RING_CS"/>
</dbReference>
<evidence type="ECO:0000256" key="2">
    <source>
        <dbReference type="ARBA" id="ARBA00012251"/>
    </source>
</evidence>
<dbReference type="RefSeq" id="XP_024728540.1">
    <property type="nucleotide sequence ID" value="XM_024871270.1"/>
</dbReference>
<feature type="compositionally biased region" description="Low complexity" evidence="9">
    <location>
        <begin position="240"/>
        <end position="251"/>
    </location>
</feature>
<dbReference type="OrthoDB" id="10009520at2759"/>
<evidence type="ECO:0000256" key="7">
    <source>
        <dbReference type="ARBA" id="ARBA00022786"/>
    </source>
</evidence>
<feature type="compositionally biased region" description="Polar residues" evidence="9">
    <location>
        <begin position="252"/>
        <end position="264"/>
    </location>
</feature>
<feature type="region of interest" description="Disordered" evidence="9">
    <location>
        <begin position="154"/>
        <end position="176"/>
    </location>
</feature>
<feature type="region of interest" description="Disordered" evidence="9">
    <location>
        <begin position="218"/>
        <end position="264"/>
    </location>
</feature>
<dbReference type="GO" id="GO:0016567">
    <property type="term" value="P:protein ubiquitination"/>
    <property type="evidence" value="ECO:0007669"/>
    <property type="project" value="InterPro"/>
</dbReference>
<name>A0A2J6SLJ7_9HELO</name>
<dbReference type="InParanoid" id="A0A2J6SLJ7"/>
<dbReference type="PANTHER" id="PTHR11685">
    <property type="entry name" value="RBR FAMILY RING FINGER AND IBR DOMAIN-CONTAINING"/>
    <property type="match status" value="1"/>
</dbReference>
<evidence type="ECO:0000256" key="9">
    <source>
        <dbReference type="SAM" id="MobiDB-lite"/>
    </source>
</evidence>
<keyword evidence="3" id="KW-0808">Transferase</keyword>
<proteinExistence type="predicted"/>
<keyword evidence="4" id="KW-0479">Metal-binding</keyword>